<evidence type="ECO:0000313" key="3">
    <source>
        <dbReference type="Proteomes" id="UP000001868"/>
    </source>
</evidence>
<gene>
    <name evidence="2" type="ordered locus">PHZ_c1347</name>
</gene>
<dbReference type="KEGG" id="pzu:PHZ_c1347"/>
<feature type="region of interest" description="Disordered" evidence="1">
    <location>
        <begin position="115"/>
        <end position="139"/>
    </location>
</feature>
<feature type="compositionally biased region" description="Pro residues" evidence="1">
    <location>
        <begin position="121"/>
        <end position="131"/>
    </location>
</feature>
<organism evidence="2 3">
    <name type="scientific">Phenylobacterium zucineum (strain HLK1)</name>
    <dbReference type="NCBI Taxonomy" id="450851"/>
    <lineage>
        <taxon>Bacteria</taxon>
        <taxon>Pseudomonadati</taxon>
        <taxon>Pseudomonadota</taxon>
        <taxon>Alphaproteobacteria</taxon>
        <taxon>Caulobacterales</taxon>
        <taxon>Caulobacteraceae</taxon>
        <taxon>Phenylobacterium</taxon>
    </lineage>
</organism>
<dbReference type="eggNOG" id="COG3134">
    <property type="taxonomic scope" value="Bacteria"/>
</dbReference>
<dbReference type="Proteomes" id="UP000001868">
    <property type="component" value="Chromosome"/>
</dbReference>
<dbReference type="HOGENOM" id="CLU_1292500_0_0_5"/>
<dbReference type="EMBL" id="CP000747">
    <property type="protein sequence ID" value="ACG77761.1"/>
    <property type="molecule type" value="Genomic_DNA"/>
</dbReference>
<proteinExistence type="predicted"/>
<protein>
    <submittedName>
        <fullName evidence="2">Uncharacterized protein</fullName>
    </submittedName>
</protein>
<dbReference type="AlphaFoldDB" id="B4R991"/>
<name>B4R991_PHEZH</name>
<accession>B4R991</accession>
<sequence>MRRDGGQRPFARDSREGITMSKRVTIAALAGLVALGAGAAAQAQPYGYYGMGSGGYQYDACKREKTNRGTVGALLGGTIGAVIGSNAAARNARTEGSLLGGLAGAAIGAGVGNSSAACTSLPPPPPPPPPSSGAAYYPPSDERYYSRDDYADRDDYAYDRRGDRYRLADRGADADGCTLAESPIYMPDGRTQTRFVRVCRDASGRYAVVD</sequence>
<dbReference type="STRING" id="450851.PHZ_c1347"/>
<evidence type="ECO:0000256" key="1">
    <source>
        <dbReference type="SAM" id="MobiDB-lite"/>
    </source>
</evidence>
<keyword evidence="3" id="KW-1185">Reference proteome</keyword>
<reference evidence="2 3" key="1">
    <citation type="journal article" date="2008" name="BMC Genomics">
        <title>Complete genome of Phenylobacterium zucineum - a novel facultative intracellular bacterium isolated from human erythroleukemia cell line K562.</title>
        <authorList>
            <person name="Luo Y."/>
            <person name="Xu X."/>
            <person name="Ding Z."/>
            <person name="Liu Z."/>
            <person name="Zhang B."/>
            <person name="Yan Z."/>
            <person name="Sun J."/>
            <person name="Hu S."/>
            <person name="Hu X."/>
        </authorList>
    </citation>
    <scope>NUCLEOTIDE SEQUENCE [LARGE SCALE GENOMIC DNA]</scope>
    <source>
        <strain evidence="2 3">HLK1</strain>
    </source>
</reference>
<evidence type="ECO:0000313" key="2">
    <source>
        <dbReference type="EMBL" id="ACG77761.1"/>
    </source>
</evidence>